<evidence type="ECO:0008006" key="3">
    <source>
        <dbReference type="Google" id="ProtNLM"/>
    </source>
</evidence>
<dbReference type="InterPro" id="IPR011990">
    <property type="entry name" value="TPR-like_helical_dom_sf"/>
</dbReference>
<name>A0ABX1NA39_9RHOO</name>
<accession>A0ABX1NA39</accession>
<comment type="caution">
    <text evidence="1">The sequence shown here is derived from an EMBL/GenBank/DDBJ whole genome shotgun (WGS) entry which is preliminary data.</text>
</comment>
<keyword evidence="2" id="KW-1185">Reference proteome</keyword>
<proteinExistence type="predicted"/>
<dbReference type="InterPro" id="IPR006597">
    <property type="entry name" value="Sel1-like"/>
</dbReference>
<dbReference type="Proteomes" id="UP000634522">
    <property type="component" value="Unassembled WGS sequence"/>
</dbReference>
<dbReference type="InterPro" id="IPR050767">
    <property type="entry name" value="Sel1_AlgK"/>
</dbReference>
<dbReference type="Gene3D" id="1.25.40.10">
    <property type="entry name" value="Tetratricopeptide repeat domain"/>
    <property type="match status" value="1"/>
</dbReference>
<sequence>MAARLPADGFTRRPQHCIPPACALSLMHGSGDNMQLKLYTRLAGALMAVAVTGVVQAGFDEGEAAFKRQDYATARTELLPLANQGHVAAQGLLGFLLLEGRGGAVDSEEGLKWVRRAAEQGDAPAQHTIGTLFIDGKVVEVDINTAAMWFSLSAAQGFGPAQHNIKVLTRDAELNAFRSGPLYGFHQAMQVGQETACGKVNELRLEAALVEDAAAKTTWTALRNLQPVGGVCRKVS</sequence>
<dbReference type="Pfam" id="PF08238">
    <property type="entry name" value="Sel1"/>
    <property type="match status" value="2"/>
</dbReference>
<organism evidence="1 2">
    <name type="scientific">Aromatoleum toluolicum</name>
    <dbReference type="NCBI Taxonomy" id="90060"/>
    <lineage>
        <taxon>Bacteria</taxon>
        <taxon>Pseudomonadati</taxon>
        <taxon>Pseudomonadota</taxon>
        <taxon>Betaproteobacteria</taxon>
        <taxon>Rhodocyclales</taxon>
        <taxon>Rhodocyclaceae</taxon>
        <taxon>Aromatoleum</taxon>
    </lineage>
</organism>
<gene>
    <name evidence="1" type="ORF">GPA27_01885</name>
</gene>
<dbReference type="EMBL" id="WTVS01000002">
    <property type="protein sequence ID" value="NMF96147.1"/>
    <property type="molecule type" value="Genomic_DNA"/>
</dbReference>
<protein>
    <recommendedName>
        <fullName evidence="3">Sel1 repeat family protein</fullName>
    </recommendedName>
</protein>
<dbReference type="PANTHER" id="PTHR11102:SF160">
    <property type="entry name" value="ERAD-ASSOCIATED E3 UBIQUITIN-PROTEIN LIGASE COMPONENT HRD3"/>
    <property type="match status" value="1"/>
</dbReference>
<dbReference type="SUPFAM" id="SSF81901">
    <property type="entry name" value="HCP-like"/>
    <property type="match status" value="1"/>
</dbReference>
<reference evidence="1 2" key="1">
    <citation type="submission" date="2019-12" db="EMBL/GenBank/DDBJ databases">
        <title>Comparative genomics gives insights into the taxonomy of the Azoarcus-Aromatoleum group and reveals separate origins of nif in the plant-associated Azoarcus and non-plant-associated Aromatoleum sub-groups.</title>
        <authorList>
            <person name="Lafos M."/>
            <person name="Maluk M."/>
            <person name="Batista M."/>
            <person name="Junghare M."/>
            <person name="Carmona M."/>
            <person name="Faoro H."/>
            <person name="Cruz L.M."/>
            <person name="Battistoni F."/>
            <person name="De Souza E."/>
            <person name="Pedrosa F."/>
            <person name="Chen W.-M."/>
            <person name="Poole P.S."/>
            <person name="Dixon R.A."/>
            <person name="James E.K."/>
        </authorList>
    </citation>
    <scope>NUCLEOTIDE SEQUENCE [LARGE SCALE GENOMIC DNA]</scope>
    <source>
        <strain evidence="1 2">T</strain>
    </source>
</reference>
<dbReference type="PANTHER" id="PTHR11102">
    <property type="entry name" value="SEL-1-LIKE PROTEIN"/>
    <property type="match status" value="1"/>
</dbReference>
<evidence type="ECO:0000313" key="2">
    <source>
        <dbReference type="Proteomes" id="UP000634522"/>
    </source>
</evidence>
<evidence type="ECO:0000313" key="1">
    <source>
        <dbReference type="EMBL" id="NMF96147.1"/>
    </source>
</evidence>
<dbReference type="SMART" id="SM00671">
    <property type="entry name" value="SEL1"/>
    <property type="match status" value="2"/>
</dbReference>